<accession>A0A5C6DMN9</accession>
<reference evidence="8 9" key="1">
    <citation type="submission" date="2019-02" db="EMBL/GenBank/DDBJ databases">
        <title>Deep-cultivation of Planctomycetes and their phenomic and genomic characterization uncovers novel biology.</title>
        <authorList>
            <person name="Wiegand S."/>
            <person name="Jogler M."/>
            <person name="Boedeker C."/>
            <person name="Pinto D."/>
            <person name="Vollmers J."/>
            <person name="Rivas-Marin E."/>
            <person name="Kohn T."/>
            <person name="Peeters S.H."/>
            <person name="Heuer A."/>
            <person name="Rast P."/>
            <person name="Oberbeckmann S."/>
            <person name="Bunk B."/>
            <person name="Jeske O."/>
            <person name="Meyerdierks A."/>
            <person name="Storesund J.E."/>
            <person name="Kallscheuer N."/>
            <person name="Luecker S."/>
            <person name="Lage O.M."/>
            <person name="Pohl T."/>
            <person name="Merkel B.J."/>
            <person name="Hornburger P."/>
            <person name="Mueller R.-W."/>
            <person name="Bruemmer F."/>
            <person name="Labrenz M."/>
            <person name="Spormann A.M."/>
            <person name="Op Den Camp H."/>
            <person name="Overmann J."/>
            <person name="Amann R."/>
            <person name="Jetten M.S.M."/>
            <person name="Mascher T."/>
            <person name="Medema M.H."/>
            <person name="Devos D.P."/>
            <person name="Kaster A.-K."/>
            <person name="Ovreas L."/>
            <person name="Rohde M."/>
            <person name="Galperin M.Y."/>
            <person name="Jogler C."/>
        </authorList>
    </citation>
    <scope>NUCLEOTIDE SEQUENCE [LARGE SCALE GENOMIC DNA]</scope>
    <source>
        <strain evidence="8 9">Poly41</strain>
    </source>
</reference>
<comment type="similarity">
    <text evidence="2">Belongs to the glycosyl hydrolase 43 family.</text>
</comment>
<dbReference type="Proteomes" id="UP000319143">
    <property type="component" value="Unassembled WGS sequence"/>
</dbReference>
<dbReference type="PANTHER" id="PTHR43301">
    <property type="entry name" value="ARABINAN ENDO-1,5-ALPHA-L-ARABINOSIDASE"/>
    <property type="match status" value="1"/>
</dbReference>
<dbReference type="EMBL" id="SJPV01000005">
    <property type="protein sequence ID" value="TWU37127.1"/>
    <property type="molecule type" value="Genomic_DNA"/>
</dbReference>
<dbReference type="SUPFAM" id="SSF75005">
    <property type="entry name" value="Arabinanase/levansucrase/invertase"/>
    <property type="match status" value="2"/>
</dbReference>
<evidence type="ECO:0000256" key="2">
    <source>
        <dbReference type="ARBA" id="ARBA00009865"/>
    </source>
</evidence>
<dbReference type="InterPro" id="IPR050727">
    <property type="entry name" value="GH43_arabinanases"/>
</dbReference>
<dbReference type="RefSeq" id="WP_146527369.1">
    <property type="nucleotide sequence ID" value="NZ_SJPV01000005.1"/>
</dbReference>
<dbReference type="GO" id="GO:0046558">
    <property type="term" value="F:arabinan endo-1,5-alpha-L-arabinosidase activity"/>
    <property type="evidence" value="ECO:0007669"/>
    <property type="project" value="UniProtKB-EC"/>
</dbReference>
<gene>
    <name evidence="8" type="primary">abn-ts</name>
    <name evidence="8" type="ORF">Poly41_32540</name>
</gene>
<evidence type="ECO:0000256" key="3">
    <source>
        <dbReference type="ARBA" id="ARBA00022801"/>
    </source>
</evidence>
<dbReference type="Gene3D" id="2.115.10.20">
    <property type="entry name" value="Glycosyl hydrolase domain, family 43"/>
    <property type="match status" value="2"/>
</dbReference>
<comment type="caution">
    <text evidence="8">The sequence shown here is derived from an EMBL/GenBank/DDBJ whole genome shotgun (WGS) entry which is preliminary data.</text>
</comment>
<proteinExistence type="inferred from homology"/>
<dbReference type="PANTHER" id="PTHR43301:SF3">
    <property type="entry name" value="ARABINAN ENDO-1,5-ALPHA-L-ARABINOSIDASE A-RELATED"/>
    <property type="match status" value="1"/>
</dbReference>
<feature type="site" description="Important for catalytic activity, responsible for pKa modulation of the active site Glu and correct orientation of both the proton donor and substrate" evidence="6">
    <location>
        <position position="448"/>
    </location>
</feature>
<feature type="signal peptide" evidence="7">
    <location>
        <begin position="1"/>
        <end position="19"/>
    </location>
</feature>
<feature type="active site" description="Proton acceptor" evidence="5">
    <location>
        <position position="323"/>
    </location>
</feature>
<dbReference type="EC" id="3.2.1.99" evidence="8"/>
<name>A0A5C6DMN9_9BACT</name>
<dbReference type="AlphaFoldDB" id="A0A5C6DMN9"/>
<dbReference type="CDD" id="cd08998">
    <property type="entry name" value="GH43_Arb43a-like"/>
    <property type="match status" value="1"/>
</dbReference>
<keyword evidence="9" id="KW-1185">Reference proteome</keyword>
<keyword evidence="3 8" id="KW-0378">Hydrolase</keyword>
<dbReference type="Pfam" id="PF04616">
    <property type="entry name" value="Glyco_hydro_43"/>
    <property type="match status" value="2"/>
</dbReference>
<dbReference type="CDD" id="cd08983">
    <property type="entry name" value="GH43_Bt3655-like"/>
    <property type="match status" value="1"/>
</dbReference>
<feature type="active site" description="Proton donor" evidence="5">
    <location>
        <position position="503"/>
    </location>
</feature>
<evidence type="ECO:0000313" key="9">
    <source>
        <dbReference type="Proteomes" id="UP000319143"/>
    </source>
</evidence>
<evidence type="ECO:0000256" key="1">
    <source>
        <dbReference type="ARBA" id="ARBA00004834"/>
    </source>
</evidence>
<evidence type="ECO:0000313" key="8">
    <source>
        <dbReference type="EMBL" id="TWU37127.1"/>
    </source>
</evidence>
<dbReference type="GO" id="GO:0005975">
    <property type="term" value="P:carbohydrate metabolic process"/>
    <property type="evidence" value="ECO:0007669"/>
    <property type="project" value="InterPro"/>
</dbReference>
<evidence type="ECO:0000256" key="7">
    <source>
        <dbReference type="SAM" id="SignalP"/>
    </source>
</evidence>
<dbReference type="OrthoDB" id="9801455at2"/>
<evidence type="ECO:0000256" key="5">
    <source>
        <dbReference type="PIRSR" id="PIRSR606710-1"/>
    </source>
</evidence>
<sequence precursor="true">MRSAYLFLLLVLSVQSVSAEQHYLFSYFKGNGEDGLHLAHSTDGLRWTALKQDHSFLTPTVGEDRLMRDPSITQGPEGTFHMVWTSGWQDQGIGVAHSKDLVVWSEQERIGVMDHEPKCRNCWAPEIFYDDAKQQYLILWASTIEGEFPETAGSCENELNHRIYYVTTKDFLTYSETRLFFNPGFAVIDSFLVKDGDRYLLVSKDETRFPEPTKNLFVASADQAEGPYQVLAEPFSPEWVEGPSVLKVKDQWLVWFDEYTRKRYNAMQTTDFETWGMVEKPMEFPARMRHGTAFAVTEEIAKPLLEIVPTANSDDGILAGGADPAIVELQPHESKQGYMVAATGRGISLSYSPDLKKWKRVGRVFEVSVPAWAKQEVPKSNGLWAPDLSFHQGLYHLYYSVSSFGSQRSVIGLAVNKSLDIDHPDYNWIDRGKVIESWPGKGDFNAIDPALVVDAEGQWYLLFGSFWGGIKAIRIDPTTGKPVEDAEILSIASRPNHPTHAIEGAYVIHHDDYYYLFVSWDRCCDGADSDYKVAVGRSQMVTGPYVDADGKPMLDGGGTIVLQGDDRYRGPGHNSVLTTDAGQWIAHHTYDMQNLRAQRILQLRPLSWNEEGWPVVGEPLDRE</sequence>
<keyword evidence="4 8" id="KW-0326">Glycosidase</keyword>
<keyword evidence="7" id="KW-0732">Signal</keyword>
<feature type="chain" id="PRO_5023095594" evidence="7">
    <location>
        <begin position="20"/>
        <end position="623"/>
    </location>
</feature>
<dbReference type="InterPro" id="IPR006710">
    <property type="entry name" value="Glyco_hydro_43"/>
</dbReference>
<evidence type="ECO:0000256" key="4">
    <source>
        <dbReference type="ARBA" id="ARBA00023295"/>
    </source>
</evidence>
<protein>
    <submittedName>
        <fullName evidence="8">Intracellular endo-alpha-(1-&gt;5)-L-arabinanase</fullName>
        <ecNumber evidence="8">3.2.1.99</ecNumber>
    </submittedName>
</protein>
<organism evidence="8 9">
    <name type="scientific">Novipirellula artificiosorum</name>
    <dbReference type="NCBI Taxonomy" id="2528016"/>
    <lineage>
        <taxon>Bacteria</taxon>
        <taxon>Pseudomonadati</taxon>
        <taxon>Planctomycetota</taxon>
        <taxon>Planctomycetia</taxon>
        <taxon>Pirellulales</taxon>
        <taxon>Pirellulaceae</taxon>
        <taxon>Novipirellula</taxon>
    </lineage>
</organism>
<evidence type="ECO:0000256" key="6">
    <source>
        <dbReference type="PIRSR" id="PIRSR606710-2"/>
    </source>
</evidence>
<dbReference type="InterPro" id="IPR023296">
    <property type="entry name" value="Glyco_hydro_beta-prop_sf"/>
</dbReference>
<comment type="pathway">
    <text evidence="1">Glycan metabolism; L-arabinan degradation.</text>
</comment>